<feature type="compositionally biased region" description="Basic and acidic residues" evidence="1">
    <location>
        <begin position="111"/>
        <end position="136"/>
    </location>
</feature>
<dbReference type="Proteomes" id="UP000176494">
    <property type="component" value="Unassembled WGS sequence"/>
</dbReference>
<gene>
    <name evidence="2" type="ORF">A2114_01385</name>
</gene>
<proteinExistence type="predicted"/>
<feature type="compositionally biased region" description="Polar residues" evidence="1">
    <location>
        <begin position="159"/>
        <end position="172"/>
    </location>
</feature>
<protein>
    <submittedName>
        <fullName evidence="2">Uncharacterized protein</fullName>
    </submittedName>
</protein>
<dbReference type="AlphaFoldDB" id="A0A1G2Q9Z9"/>
<accession>A0A1G2Q9Z9</accession>
<comment type="caution">
    <text evidence="2">The sequence shown here is derived from an EMBL/GenBank/DDBJ whole genome shotgun (WGS) entry which is preliminary data.</text>
</comment>
<dbReference type="EMBL" id="MHTG01000015">
    <property type="protein sequence ID" value="OHA57365.1"/>
    <property type="molecule type" value="Genomic_DNA"/>
</dbReference>
<organism evidence="2 3">
    <name type="scientific">Candidatus Vogelbacteria bacterium GWA1_51_14</name>
    <dbReference type="NCBI Taxonomy" id="1802435"/>
    <lineage>
        <taxon>Bacteria</taxon>
        <taxon>Candidatus Vogeliibacteriota</taxon>
    </lineage>
</organism>
<feature type="compositionally biased region" description="Polar residues" evidence="1">
    <location>
        <begin position="138"/>
        <end position="149"/>
    </location>
</feature>
<feature type="region of interest" description="Disordered" evidence="1">
    <location>
        <begin position="111"/>
        <end position="184"/>
    </location>
</feature>
<sequence length="184" mass="20605">MTEERKQFNERYNKLPPIVKQAIDAVETADLIQTISEAHKLHIDQMGEFSNQIGLVMLGVVKPQEFIPNLREKLKIGDEEARKIALEVNEQIFNPIRESLKQVHAMGEVAKEGEDKAGPSDGAPKELTKKEADAETKPVTSSQLETKSSNFDDRLGRYLSSSKNEATSSAPRSYSHDPYHEGIE</sequence>
<evidence type="ECO:0000256" key="1">
    <source>
        <dbReference type="SAM" id="MobiDB-lite"/>
    </source>
</evidence>
<evidence type="ECO:0000313" key="2">
    <source>
        <dbReference type="EMBL" id="OHA57365.1"/>
    </source>
</evidence>
<reference evidence="2 3" key="1">
    <citation type="journal article" date="2016" name="Nat. Commun.">
        <title>Thousands of microbial genomes shed light on interconnected biogeochemical processes in an aquifer system.</title>
        <authorList>
            <person name="Anantharaman K."/>
            <person name="Brown C.T."/>
            <person name="Hug L.A."/>
            <person name="Sharon I."/>
            <person name="Castelle C.J."/>
            <person name="Probst A.J."/>
            <person name="Thomas B.C."/>
            <person name="Singh A."/>
            <person name="Wilkins M.J."/>
            <person name="Karaoz U."/>
            <person name="Brodie E.L."/>
            <person name="Williams K.H."/>
            <person name="Hubbard S.S."/>
            <person name="Banfield J.F."/>
        </authorList>
    </citation>
    <scope>NUCLEOTIDE SEQUENCE [LARGE SCALE GENOMIC DNA]</scope>
</reference>
<name>A0A1G2Q9Z9_9BACT</name>
<feature type="compositionally biased region" description="Basic and acidic residues" evidence="1">
    <location>
        <begin position="174"/>
        <end position="184"/>
    </location>
</feature>
<dbReference type="STRING" id="1802435.A2114_01385"/>
<evidence type="ECO:0000313" key="3">
    <source>
        <dbReference type="Proteomes" id="UP000176494"/>
    </source>
</evidence>